<gene>
    <name evidence="1" type="ORF">SAMN05444170_1497</name>
</gene>
<protein>
    <submittedName>
        <fullName evidence="1">Uncharacterized protein</fullName>
    </submittedName>
</protein>
<dbReference type="OrthoDB" id="9074499at2"/>
<dbReference type="RefSeq" id="WP_072817329.1">
    <property type="nucleotide sequence ID" value="NZ_LT670849.1"/>
</dbReference>
<sequence length="336" mass="35964">MRYYSIEIEGQPPFTSLLNGVTNPNALQVEFDIPVAPFASPASTGTFVKIWGIPLSTVSQANNLRFKNIKVFGGFQKGLPLAKPAQAGLLVSGYIFQAFGNWIGVDQSLDLIILPGMAPSNTAQPTTPPNLVLNWPQGQPMSTAIQSALSAAFPGTTSKINISPNLILQAQEAAYFNSIDEFARYVKATSKSIIKTTTYPGVDIVLKGMTFTVYDNTPAAPSTTPAASTAGKIASASPQKSVLFQELIGQPTWIEAPSIQFKTMMRADLTVGDVVTLPKTIVSNSAQAQSSIINQQVAFQGGFRIQSIRHVGNFRQPTADAWVTVFDAAPLQIQAL</sequence>
<dbReference type="AlphaFoldDB" id="A0A1M7TEK2"/>
<keyword evidence="2" id="KW-1185">Reference proteome</keyword>
<accession>A0A1M7TEK2</accession>
<reference evidence="2" key="1">
    <citation type="submission" date="2016-11" db="EMBL/GenBank/DDBJ databases">
        <authorList>
            <person name="Varghese N."/>
            <person name="Submissions S."/>
        </authorList>
    </citation>
    <scope>NUCLEOTIDE SEQUENCE [LARGE SCALE GENOMIC DNA]</scope>
    <source>
        <strain evidence="2">GAS401</strain>
    </source>
</reference>
<evidence type="ECO:0000313" key="1">
    <source>
        <dbReference type="EMBL" id="SHN69116.1"/>
    </source>
</evidence>
<dbReference type="Proteomes" id="UP000184096">
    <property type="component" value="Chromosome I"/>
</dbReference>
<proteinExistence type="predicted"/>
<name>A0A1M7TEK2_9BRAD</name>
<dbReference type="EMBL" id="LT670849">
    <property type="protein sequence ID" value="SHN69116.1"/>
    <property type="molecule type" value="Genomic_DNA"/>
</dbReference>
<organism evidence="1 2">
    <name type="scientific">Bradyrhizobium erythrophlei</name>
    <dbReference type="NCBI Taxonomy" id="1437360"/>
    <lineage>
        <taxon>Bacteria</taxon>
        <taxon>Pseudomonadati</taxon>
        <taxon>Pseudomonadota</taxon>
        <taxon>Alphaproteobacteria</taxon>
        <taxon>Hyphomicrobiales</taxon>
        <taxon>Nitrobacteraceae</taxon>
        <taxon>Bradyrhizobium</taxon>
    </lineage>
</organism>
<evidence type="ECO:0000313" key="2">
    <source>
        <dbReference type="Proteomes" id="UP000184096"/>
    </source>
</evidence>